<feature type="non-terminal residue" evidence="2">
    <location>
        <position position="1"/>
    </location>
</feature>
<keyword evidence="2" id="KW-0378">Hydrolase</keyword>
<proteinExistence type="predicted"/>
<comment type="caution">
    <text evidence="2">The sequence shown here is derived from an EMBL/GenBank/DDBJ whole genome shotgun (WGS) entry which is preliminary data.</text>
</comment>
<sequence length="305" mass="33881">IEEAHAYLRWITARLRESGPRPLRVLYAAHGDPDLTERSLPHLRGFLNSRPVRIGNGAATQFQLDIFGELLDAAALLVRVDPEARAEVWPELAPVAEIIERRWAVPDRSIWEIRGARAHYVHSKVMAWVGLDRAAVLCRGSGDTDGARRWDHAAETIRREVLSRGVDPHGGGFEQAFGNGRIDAANLRIPMVGFLPFDDPRIRATIERVERELSHGPFVYRYRGDDGLDGPEGSFLPCGFWLVHGLARIGAKDRARERLEGLTAAAGPLGLFSEEYDPAARIPLGNFPQALTHVAYLRAREALDG</sequence>
<dbReference type="EMBL" id="AUZZ01008582">
    <property type="protein sequence ID" value="EQD37090.1"/>
    <property type="molecule type" value="Genomic_DNA"/>
</dbReference>
<accession>T1A5J1</accession>
<dbReference type="InterPro" id="IPR012341">
    <property type="entry name" value="6hp_glycosidase-like_sf"/>
</dbReference>
<dbReference type="Gene3D" id="1.50.10.10">
    <property type="match status" value="1"/>
</dbReference>
<dbReference type="AlphaFoldDB" id="T1A5J1"/>
<dbReference type="PANTHER" id="PTHR31616:SF10">
    <property type="entry name" value="TREHALASE"/>
    <property type="match status" value="1"/>
</dbReference>
<protein>
    <submittedName>
        <fullName evidence="2">Glycoside hydrolase 15-related protein</fullName>
    </submittedName>
</protein>
<name>T1A5J1_9ZZZZ</name>
<dbReference type="InterPro" id="IPR008928">
    <property type="entry name" value="6-hairpin_glycosidase_sf"/>
</dbReference>
<feature type="domain" description="GH15-like" evidence="1">
    <location>
        <begin position="2"/>
        <end position="299"/>
    </location>
</feature>
<reference evidence="2" key="1">
    <citation type="submission" date="2013-08" db="EMBL/GenBank/DDBJ databases">
        <authorList>
            <person name="Mendez C."/>
            <person name="Richter M."/>
            <person name="Ferrer M."/>
            <person name="Sanchez J."/>
        </authorList>
    </citation>
    <scope>NUCLEOTIDE SEQUENCE</scope>
</reference>
<dbReference type="Pfam" id="PF00723">
    <property type="entry name" value="Glyco_hydro_15"/>
    <property type="match status" value="1"/>
</dbReference>
<evidence type="ECO:0000259" key="1">
    <source>
        <dbReference type="Pfam" id="PF00723"/>
    </source>
</evidence>
<dbReference type="PANTHER" id="PTHR31616">
    <property type="entry name" value="TREHALASE"/>
    <property type="match status" value="1"/>
</dbReference>
<gene>
    <name evidence="2" type="ORF">B2A_11878</name>
</gene>
<evidence type="ECO:0000313" key="2">
    <source>
        <dbReference type="EMBL" id="EQD37090.1"/>
    </source>
</evidence>
<dbReference type="GO" id="GO:0015927">
    <property type="term" value="F:trehalase activity"/>
    <property type="evidence" value="ECO:0007669"/>
    <property type="project" value="TreeGrafter"/>
</dbReference>
<dbReference type="GO" id="GO:0005993">
    <property type="term" value="P:trehalose catabolic process"/>
    <property type="evidence" value="ECO:0007669"/>
    <property type="project" value="TreeGrafter"/>
</dbReference>
<dbReference type="SUPFAM" id="SSF48208">
    <property type="entry name" value="Six-hairpin glycosidases"/>
    <property type="match status" value="1"/>
</dbReference>
<organism evidence="2">
    <name type="scientific">mine drainage metagenome</name>
    <dbReference type="NCBI Taxonomy" id="410659"/>
    <lineage>
        <taxon>unclassified sequences</taxon>
        <taxon>metagenomes</taxon>
        <taxon>ecological metagenomes</taxon>
    </lineage>
</organism>
<reference evidence="2" key="2">
    <citation type="journal article" date="2014" name="ISME J.">
        <title>Microbial stratification in low pH oxic and suboxic macroscopic growths along an acid mine drainage.</title>
        <authorList>
            <person name="Mendez-Garcia C."/>
            <person name="Mesa V."/>
            <person name="Sprenger R.R."/>
            <person name="Richter M."/>
            <person name="Diez M.S."/>
            <person name="Solano J."/>
            <person name="Bargiela R."/>
            <person name="Golyshina O.V."/>
            <person name="Manteca A."/>
            <person name="Ramos J.L."/>
            <person name="Gallego J.R."/>
            <person name="Llorente I."/>
            <person name="Martins Dos Santos V.A."/>
            <person name="Jensen O.N."/>
            <person name="Pelaez A.I."/>
            <person name="Sanchez J."/>
            <person name="Ferrer M."/>
        </authorList>
    </citation>
    <scope>NUCLEOTIDE SEQUENCE</scope>
</reference>
<dbReference type="InterPro" id="IPR011613">
    <property type="entry name" value="GH15-like"/>
</dbReference>